<name>A0A4D5RK27_IXOSC</name>
<reference evidence="6" key="1">
    <citation type="submission" date="2019-04" db="EMBL/GenBank/DDBJ databases">
        <title>An insight into the mialome of Ixodes scapularis.</title>
        <authorList>
            <person name="Ribeiro J.M."/>
            <person name="Mather T.N."/>
            <person name="Karim S."/>
        </authorList>
    </citation>
    <scope>NUCLEOTIDE SEQUENCE</scope>
</reference>
<dbReference type="FunFam" id="1.20.1740.10:FF:000119">
    <property type="entry name" value="Solute carrier family 7 member 7"/>
    <property type="match status" value="1"/>
</dbReference>
<dbReference type="VEuPathDB" id="VectorBase:ISCW007102"/>
<comment type="subcellular location">
    <subcellularLocation>
        <location evidence="1">Membrane</location>
        <topology evidence="1">Multi-pass membrane protein</topology>
    </subcellularLocation>
</comment>
<evidence type="ECO:0000256" key="5">
    <source>
        <dbReference type="SAM" id="Phobius"/>
    </source>
</evidence>
<dbReference type="VEuPathDB" id="VectorBase:ISCI007102"/>
<dbReference type="VEuPathDB" id="VectorBase:ISCW012802"/>
<dbReference type="Pfam" id="PF13520">
    <property type="entry name" value="AA_permease_2"/>
    <property type="match status" value="1"/>
</dbReference>
<feature type="non-terminal residue" evidence="6">
    <location>
        <position position="479"/>
    </location>
</feature>
<dbReference type="PANTHER" id="PTHR11785">
    <property type="entry name" value="AMINO ACID TRANSPORTER"/>
    <property type="match status" value="1"/>
</dbReference>
<feature type="transmembrane region" description="Helical" evidence="5">
    <location>
        <begin position="396"/>
        <end position="416"/>
    </location>
</feature>
<dbReference type="InterPro" id="IPR050598">
    <property type="entry name" value="AminoAcid_Transporter"/>
</dbReference>
<proteinExistence type="predicted"/>
<protein>
    <submittedName>
        <fullName evidence="6">Putative amino acid transporter</fullName>
    </submittedName>
</protein>
<dbReference type="OrthoDB" id="10062876at2759"/>
<keyword evidence="2 5" id="KW-0812">Transmembrane</keyword>
<sequence>MSEHDEPGQVKLKKEIGLFSGVMIVVGTIIGSGIFVSPKGVFEHAGSVGASLVIWVLCGLFSMIGAVCYAELGTSIPRSGGDYAYVLEAFGPLTAFLRLWVTVLVVQPATLAVLSLTFATYMVKPLYPDCEPPDLALRLMAIVCLCFLTFVNCHSVKLAMKVQGIFTFAKLAALVIIIVTGIVLIGQGQVGYLQNSFAGEYSVSGISLSFYAGLFAYGGWNYLNYVSEELKDPNKNLPRAIYIGITLVTLFYVLANVAYFTVVSPQEMLSSPAVAVTFAQRTIGVVAWIMPVFVSLSTFGGLNGIMFTIARLFFIGALEGHLPMIFGMINAEKLTPTPPLLLSCAVALLMFCTSDIFVLINYLSFNQWLWVGVSILGMLWLRYKRPRMHRPIKVPLVFPLVFLVMCAFLTFMPLYASPVETGMGLVILISGIPAYYIFVCWSAKNKAVGRVSRYLTVAMQKYLQVVLPEQEERLLEAEC</sequence>
<evidence type="ECO:0000256" key="1">
    <source>
        <dbReference type="ARBA" id="ARBA00004141"/>
    </source>
</evidence>
<evidence type="ECO:0000256" key="2">
    <source>
        <dbReference type="ARBA" id="ARBA00022692"/>
    </source>
</evidence>
<dbReference type="GO" id="GO:0016020">
    <property type="term" value="C:membrane"/>
    <property type="evidence" value="ECO:0007669"/>
    <property type="project" value="UniProtKB-SubCell"/>
</dbReference>
<dbReference type="EMBL" id="GHJT01003562">
    <property type="protein sequence ID" value="MOY37533.1"/>
    <property type="molecule type" value="Transcribed_RNA"/>
</dbReference>
<feature type="transmembrane region" description="Helical" evidence="5">
    <location>
        <begin position="16"/>
        <end position="36"/>
    </location>
</feature>
<feature type="transmembrane region" description="Helical" evidence="5">
    <location>
        <begin position="422"/>
        <end position="443"/>
    </location>
</feature>
<keyword evidence="4 5" id="KW-0472">Membrane</keyword>
<dbReference type="VEuPathDB" id="VectorBase:ISCP_020003"/>
<dbReference type="PIRSF" id="PIRSF006060">
    <property type="entry name" value="AA_transporter"/>
    <property type="match status" value="1"/>
</dbReference>
<keyword evidence="3 5" id="KW-1133">Transmembrane helix</keyword>
<organism evidence="6">
    <name type="scientific">Ixodes scapularis</name>
    <name type="common">Black-legged tick</name>
    <name type="synonym">Deer tick</name>
    <dbReference type="NCBI Taxonomy" id="6945"/>
    <lineage>
        <taxon>Eukaryota</taxon>
        <taxon>Metazoa</taxon>
        <taxon>Ecdysozoa</taxon>
        <taxon>Arthropoda</taxon>
        <taxon>Chelicerata</taxon>
        <taxon>Arachnida</taxon>
        <taxon>Acari</taxon>
        <taxon>Parasitiformes</taxon>
        <taxon>Ixodida</taxon>
        <taxon>Ixodoidea</taxon>
        <taxon>Ixodidae</taxon>
        <taxon>Ixodinae</taxon>
        <taxon>Ixodes</taxon>
    </lineage>
</organism>
<evidence type="ECO:0000256" key="4">
    <source>
        <dbReference type="ARBA" id="ARBA00023136"/>
    </source>
</evidence>
<dbReference type="Gene3D" id="1.20.1740.10">
    <property type="entry name" value="Amino acid/polyamine transporter I"/>
    <property type="match status" value="1"/>
</dbReference>
<feature type="transmembrane region" description="Helical" evidence="5">
    <location>
        <begin position="240"/>
        <end position="262"/>
    </location>
</feature>
<feature type="transmembrane region" description="Helical" evidence="5">
    <location>
        <begin position="164"/>
        <end position="186"/>
    </location>
</feature>
<feature type="transmembrane region" description="Helical" evidence="5">
    <location>
        <begin position="135"/>
        <end position="152"/>
    </location>
</feature>
<feature type="transmembrane region" description="Helical" evidence="5">
    <location>
        <begin position="198"/>
        <end position="220"/>
    </location>
</feature>
<feature type="transmembrane region" description="Helical" evidence="5">
    <location>
        <begin position="99"/>
        <end position="123"/>
    </location>
</feature>
<accession>A0A4D5RK27</accession>
<dbReference type="VEuPathDB" id="VectorBase:ISCI012802"/>
<evidence type="ECO:0000313" key="6">
    <source>
        <dbReference type="EMBL" id="MOY37533.1"/>
    </source>
</evidence>
<feature type="transmembrane region" description="Helical" evidence="5">
    <location>
        <begin position="368"/>
        <end position="384"/>
    </location>
</feature>
<evidence type="ECO:0000256" key="3">
    <source>
        <dbReference type="ARBA" id="ARBA00022989"/>
    </source>
</evidence>
<dbReference type="FunFam" id="1.20.1740.10:FF:000092">
    <property type="entry name" value="Putative L-type amino acid transporter 1-like protein MLAS"/>
    <property type="match status" value="1"/>
</dbReference>
<feature type="transmembrane region" description="Helical" evidence="5">
    <location>
        <begin position="48"/>
        <end position="72"/>
    </location>
</feature>
<dbReference type="GO" id="GO:0022857">
    <property type="term" value="F:transmembrane transporter activity"/>
    <property type="evidence" value="ECO:0007669"/>
    <property type="project" value="InterPro"/>
</dbReference>
<dbReference type="PANTHER" id="PTHR11785:SF528">
    <property type="entry name" value="AMINO ACID TRANSPORTER PROTEIN JHI-21"/>
    <property type="match status" value="1"/>
</dbReference>
<dbReference type="InterPro" id="IPR002293">
    <property type="entry name" value="AA/rel_permease1"/>
</dbReference>
<feature type="transmembrane region" description="Helical" evidence="5">
    <location>
        <begin position="308"/>
        <end position="328"/>
    </location>
</feature>
<feature type="transmembrane region" description="Helical" evidence="5">
    <location>
        <begin position="283"/>
        <end position="302"/>
    </location>
</feature>
<dbReference type="AlphaFoldDB" id="A0A4D5RK27"/>